<keyword evidence="8" id="KW-1185">Reference proteome</keyword>
<dbReference type="CDD" id="cd00609">
    <property type="entry name" value="AAT_like"/>
    <property type="match status" value="1"/>
</dbReference>
<keyword evidence="7" id="KW-0808">Transferase</keyword>
<dbReference type="RefSeq" id="WP_223075141.1">
    <property type="nucleotide sequence ID" value="NZ_JADMNK010000010.1"/>
</dbReference>
<keyword evidence="2" id="KW-0663">Pyridoxal phosphate</keyword>
<sequence>MRARYKSLVDDMAAKIRNGTLTAGTQLPTHRALAIQAGISLATSSRVYAELELMGLVKGETGRGTFVREFPVSPGQHVDQHAVATDMLDLNFNYPALPEQAELLREAFRQLTSAGDIESFLRYQPHAGRVQDRLSIAEHLSGADFRPAADDVLIVNGAQHGLAMVALGLLSPGDVVAVDSLTYPGFKAVAGLAHLELLPIPPAGQGADLDVLESLCRLRRIRAIYTMPTLHNPMGWVTDLPHRLRLIALARRYDMLIIEDAAWSFLIENSPPPLAALAPERTIHVTGFSKNIAAGLRIGALICPQSMREPLERAIRTTTWNTPSIITAITTAWLNDGTVKRLEALKRKDALLRQSMARQIFGEMTCLSHPASYFLWLPLSGEERADKILKYLIPEKISVSTAEPFSTGKYVPQAIRIALGSIPVEKLEHALNRIKEAVLYQRDL</sequence>
<dbReference type="SMART" id="SM00345">
    <property type="entry name" value="HTH_GNTR"/>
    <property type="match status" value="1"/>
</dbReference>
<dbReference type="CDD" id="cd07377">
    <property type="entry name" value="WHTH_GntR"/>
    <property type="match status" value="1"/>
</dbReference>
<dbReference type="PANTHER" id="PTHR46577">
    <property type="entry name" value="HTH-TYPE TRANSCRIPTIONAL REGULATORY PROTEIN GABR"/>
    <property type="match status" value="1"/>
</dbReference>
<comment type="similarity">
    <text evidence="1">In the C-terminal section; belongs to the class-I pyridoxal-phosphate-dependent aminotransferase family.</text>
</comment>
<dbReference type="InterPro" id="IPR051446">
    <property type="entry name" value="HTH_trans_reg/aminotransferase"/>
</dbReference>
<protein>
    <submittedName>
        <fullName evidence="7">PLP-dependent aminotransferase family protein</fullName>
    </submittedName>
</protein>
<dbReference type="GO" id="GO:0008483">
    <property type="term" value="F:transaminase activity"/>
    <property type="evidence" value="ECO:0007669"/>
    <property type="project" value="UniProtKB-KW"/>
</dbReference>
<keyword evidence="5" id="KW-0804">Transcription</keyword>
<dbReference type="SUPFAM" id="SSF53383">
    <property type="entry name" value="PLP-dependent transferases"/>
    <property type="match status" value="1"/>
</dbReference>
<gene>
    <name evidence="7" type="ORF">ITX56_16935</name>
</gene>
<dbReference type="InterPro" id="IPR004839">
    <property type="entry name" value="Aminotransferase_I/II_large"/>
</dbReference>
<reference evidence="7 8" key="1">
    <citation type="submission" date="2020-11" db="EMBL/GenBank/DDBJ databases">
        <title>Draft Genome of Enterobacter sp. strain EMC7.</title>
        <authorList>
            <person name="Barman P."/>
            <person name="Sinha S."/>
            <person name="Sen S."/>
            <person name="Chakraborty R."/>
        </authorList>
    </citation>
    <scope>NUCLEOTIDE SEQUENCE [LARGE SCALE GENOMIC DNA]</scope>
    <source>
        <strain evidence="7 8">EMC7</strain>
    </source>
</reference>
<dbReference type="InterPro" id="IPR036390">
    <property type="entry name" value="WH_DNA-bd_sf"/>
</dbReference>
<keyword evidence="7" id="KW-0032">Aminotransferase</keyword>
<dbReference type="InterPro" id="IPR015422">
    <property type="entry name" value="PyrdxlP-dep_Trfase_small"/>
</dbReference>
<feature type="domain" description="HTH gntR-type" evidence="6">
    <location>
        <begin position="2"/>
        <end position="70"/>
    </location>
</feature>
<evidence type="ECO:0000256" key="5">
    <source>
        <dbReference type="ARBA" id="ARBA00023163"/>
    </source>
</evidence>
<dbReference type="PANTHER" id="PTHR46577:SF1">
    <property type="entry name" value="HTH-TYPE TRANSCRIPTIONAL REGULATORY PROTEIN GABR"/>
    <property type="match status" value="1"/>
</dbReference>
<dbReference type="PROSITE" id="PS50949">
    <property type="entry name" value="HTH_GNTR"/>
    <property type="match status" value="1"/>
</dbReference>
<evidence type="ECO:0000256" key="2">
    <source>
        <dbReference type="ARBA" id="ARBA00022898"/>
    </source>
</evidence>
<dbReference type="InterPro" id="IPR015421">
    <property type="entry name" value="PyrdxlP-dep_Trfase_major"/>
</dbReference>
<evidence type="ECO:0000256" key="4">
    <source>
        <dbReference type="ARBA" id="ARBA00023125"/>
    </source>
</evidence>
<dbReference type="EMBL" id="JADMNK010000010">
    <property type="protein sequence ID" value="MBZ0059456.1"/>
    <property type="molecule type" value="Genomic_DNA"/>
</dbReference>
<comment type="caution">
    <text evidence="7">The sequence shown here is derived from an EMBL/GenBank/DDBJ whole genome shotgun (WGS) entry which is preliminary data.</text>
</comment>
<name>A0ABS7RYR3_9ENTR</name>
<evidence type="ECO:0000313" key="7">
    <source>
        <dbReference type="EMBL" id="MBZ0059456.1"/>
    </source>
</evidence>
<dbReference type="SUPFAM" id="SSF46785">
    <property type="entry name" value="Winged helix' DNA-binding domain"/>
    <property type="match status" value="1"/>
</dbReference>
<dbReference type="InterPro" id="IPR000524">
    <property type="entry name" value="Tscrpt_reg_HTH_GntR"/>
</dbReference>
<dbReference type="InterPro" id="IPR015424">
    <property type="entry name" value="PyrdxlP-dep_Trfase"/>
</dbReference>
<keyword evidence="3" id="KW-0805">Transcription regulation</keyword>
<evidence type="ECO:0000256" key="1">
    <source>
        <dbReference type="ARBA" id="ARBA00005384"/>
    </source>
</evidence>
<evidence type="ECO:0000313" key="8">
    <source>
        <dbReference type="Proteomes" id="UP000706580"/>
    </source>
</evidence>
<accession>A0ABS7RYR3</accession>
<dbReference type="Gene3D" id="3.40.640.10">
    <property type="entry name" value="Type I PLP-dependent aspartate aminotransferase-like (Major domain)"/>
    <property type="match status" value="1"/>
</dbReference>
<evidence type="ECO:0000259" key="6">
    <source>
        <dbReference type="PROSITE" id="PS50949"/>
    </source>
</evidence>
<dbReference type="Pfam" id="PF00392">
    <property type="entry name" value="GntR"/>
    <property type="match status" value="1"/>
</dbReference>
<dbReference type="Gene3D" id="3.90.1150.10">
    <property type="entry name" value="Aspartate Aminotransferase, domain 1"/>
    <property type="match status" value="1"/>
</dbReference>
<dbReference type="Proteomes" id="UP000706580">
    <property type="component" value="Unassembled WGS sequence"/>
</dbReference>
<organism evidence="7 8">
    <name type="scientific">Leclercia barmai</name>
    <dbReference type="NCBI Taxonomy" id="2785629"/>
    <lineage>
        <taxon>Bacteria</taxon>
        <taxon>Pseudomonadati</taxon>
        <taxon>Pseudomonadota</taxon>
        <taxon>Gammaproteobacteria</taxon>
        <taxon>Enterobacterales</taxon>
        <taxon>Enterobacteriaceae</taxon>
        <taxon>Leclercia</taxon>
    </lineage>
</organism>
<dbReference type="InterPro" id="IPR036388">
    <property type="entry name" value="WH-like_DNA-bd_sf"/>
</dbReference>
<evidence type="ECO:0000256" key="3">
    <source>
        <dbReference type="ARBA" id="ARBA00023015"/>
    </source>
</evidence>
<dbReference type="Gene3D" id="1.10.10.10">
    <property type="entry name" value="Winged helix-like DNA-binding domain superfamily/Winged helix DNA-binding domain"/>
    <property type="match status" value="1"/>
</dbReference>
<proteinExistence type="inferred from homology"/>
<dbReference type="Pfam" id="PF00155">
    <property type="entry name" value="Aminotran_1_2"/>
    <property type="match status" value="1"/>
</dbReference>
<keyword evidence="4" id="KW-0238">DNA-binding</keyword>